<dbReference type="PANTHER" id="PTHR12411">
    <property type="entry name" value="CYSTEINE PROTEASE FAMILY C1-RELATED"/>
    <property type="match status" value="1"/>
</dbReference>
<dbReference type="PRINTS" id="PR00705">
    <property type="entry name" value="PAPAIN"/>
</dbReference>
<evidence type="ECO:0000256" key="8">
    <source>
        <dbReference type="ARBA" id="ARBA00023180"/>
    </source>
</evidence>
<proteinExistence type="inferred from homology"/>
<dbReference type="GO" id="GO:0070013">
    <property type="term" value="C:intracellular organelle lumen"/>
    <property type="evidence" value="ECO:0007669"/>
    <property type="project" value="UniProtKB-ARBA"/>
</dbReference>
<dbReference type="GO" id="GO:0005737">
    <property type="term" value="C:cytoplasm"/>
    <property type="evidence" value="ECO:0007669"/>
    <property type="project" value="UniProtKB-ARBA"/>
</dbReference>
<dbReference type="GO" id="GO:0006508">
    <property type="term" value="P:proteolysis"/>
    <property type="evidence" value="ECO:0007669"/>
    <property type="project" value="UniProtKB-KW"/>
</dbReference>
<dbReference type="GO" id="GO:0002376">
    <property type="term" value="P:immune system process"/>
    <property type="evidence" value="ECO:0007669"/>
    <property type="project" value="UniProtKB-ARBA"/>
</dbReference>
<keyword evidence="4" id="KW-0378">Hydrolase</keyword>
<dbReference type="Pfam" id="PF00112">
    <property type="entry name" value="Peptidase_C1"/>
    <property type="match status" value="1"/>
</dbReference>
<keyword evidence="8" id="KW-0325">Glycoprotein</keyword>
<dbReference type="GeneID" id="101708790"/>
<dbReference type="Pfam" id="PF08246">
    <property type="entry name" value="Inhibitor_I29"/>
    <property type="match status" value="1"/>
</dbReference>
<feature type="signal peptide" evidence="9">
    <location>
        <begin position="1"/>
        <end position="21"/>
    </location>
</feature>
<gene>
    <name evidence="13" type="primary">Ctsw</name>
</gene>
<dbReference type="InterPro" id="IPR038765">
    <property type="entry name" value="Papain-like_cys_pep_sf"/>
</dbReference>
<dbReference type="SMART" id="SM00848">
    <property type="entry name" value="Inhibitor_I29"/>
    <property type="match status" value="1"/>
</dbReference>
<dbReference type="Proteomes" id="UP000694906">
    <property type="component" value="Unplaced"/>
</dbReference>
<keyword evidence="5" id="KW-0788">Thiol protease</keyword>
<comment type="similarity">
    <text evidence="1">Belongs to the peptidase C1 family.</text>
</comment>
<dbReference type="SUPFAM" id="SSF54001">
    <property type="entry name" value="Cysteine proteinases"/>
    <property type="match status" value="1"/>
</dbReference>
<evidence type="ECO:0000259" key="10">
    <source>
        <dbReference type="SMART" id="SM00645"/>
    </source>
</evidence>
<dbReference type="InterPro" id="IPR013201">
    <property type="entry name" value="Prot_inhib_I29"/>
</dbReference>
<keyword evidence="2" id="KW-0645">Protease</keyword>
<evidence type="ECO:0000256" key="3">
    <source>
        <dbReference type="ARBA" id="ARBA00022729"/>
    </source>
</evidence>
<keyword evidence="3 9" id="KW-0732">Signal</keyword>
<dbReference type="Gene3D" id="3.90.70.10">
    <property type="entry name" value="Cysteine proteinases"/>
    <property type="match status" value="2"/>
</dbReference>
<sequence>MALNAHLSGLLILLVTGLAPGIRDSLRAQDPGPRPLELKEVFKLFQIQFNKSYSNPAEHARRLDIFVHNLAMAQRLQEEDLGTAEFGVTPFSDLTEEEFGQLYGNWRAAKKDLRVGRKVRFEKQELIPPSCDWRKAPNIISPVKYQGKCNCCWAIAAAGNIEALWNIRFKQSVEVSVQGGLASEKDYRFRGRANIHRCLAPFYKKVAWIQDYVMLPRNEHTMARYVATQGPITVLINQMLLQHYRQGIIRATPSTCDPWLVNHYVLLVGFGKEEEKKGSEKDLSQSNHLPRHSTPYWILKNSWGAHWGEQGYFRLHQGSNTCGITRSPLTACIGDPAEKQQVSCPL</sequence>
<dbReference type="GO" id="GO:0012505">
    <property type="term" value="C:endomembrane system"/>
    <property type="evidence" value="ECO:0007669"/>
    <property type="project" value="UniProtKB-ARBA"/>
</dbReference>
<dbReference type="AlphaFoldDB" id="A0AAX6THV2"/>
<organism evidence="12 13">
    <name type="scientific">Heterocephalus glaber</name>
    <name type="common">Naked mole rat</name>
    <dbReference type="NCBI Taxonomy" id="10181"/>
    <lineage>
        <taxon>Eukaryota</taxon>
        <taxon>Metazoa</taxon>
        <taxon>Chordata</taxon>
        <taxon>Craniata</taxon>
        <taxon>Vertebrata</taxon>
        <taxon>Euteleostomi</taxon>
        <taxon>Mammalia</taxon>
        <taxon>Eutheria</taxon>
        <taxon>Euarchontoglires</taxon>
        <taxon>Glires</taxon>
        <taxon>Rodentia</taxon>
        <taxon>Hystricomorpha</taxon>
        <taxon>Bathyergidae</taxon>
        <taxon>Heterocephalus</taxon>
    </lineage>
</organism>
<dbReference type="PROSITE" id="PS00640">
    <property type="entry name" value="THIOL_PROTEASE_ASN"/>
    <property type="match status" value="1"/>
</dbReference>
<dbReference type="InterPro" id="IPR000668">
    <property type="entry name" value="Peptidase_C1A_C"/>
</dbReference>
<dbReference type="GO" id="GO:0008234">
    <property type="term" value="F:cysteine-type peptidase activity"/>
    <property type="evidence" value="ECO:0007669"/>
    <property type="project" value="UniProtKB-KW"/>
</dbReference>
<dbReference type="SMART" id="SM00645">
    <property type="entry name" value="Pept_C1"/>
    <property type="match status" value="1"/>
</dbReference>
<dbReference type="InterPro" id="IPR039417">
    <property type="entry name" value="Peptidase_C1A_papain-like"/>
</dbReference>
<feature type="domain" description="Peptidase C1A papain C-terminal" evidence="10">
    <location>
        <begin position="127"/>
        <end position="332"/>
    </location>
</feature>
<keyword evidence="7" id="KW-1015">Disulfide bond</keyword>
<evidence type="ECO:0000256" key="1">
    <source>
        <dbReference type="ARBA" id="ARBA00008455"/>
    </source>
</evidence>
<evidence type="ECO:0000256" key="7">
    <source>
        <dbReference type="ARBA" id="ARBA00023157"/>
    </source>
</evidence>
<keyword evidence="12" id="KW-1185">Reference proteome</keyword>
<dbReference type="InterPro" id="IPR013128">
    <property type="entry name" value="Peptidase_C1A"/>
</dbReference>
<dbReference type="RefSeq" id="XP_021120229.1">
    <property type="nucleotide sequence ID" value="XM_021264570.1"/>
</dbReference>
<evidence type="ECO:0000313" key="13">
    <source>
        <dbReference type="RefSeq" id="XP_021120229.1"/>
    </source>
</evidence>
<dbReference type="CDD" id="cd02248">
    <property type="entry name" value="Peptidase_C1A"/>
    <property type="match status" value="1"/>
</dbReference>
<dbReference type="FunFam" id="1.10.287.2250:FF:000001">
    <property type="entry name" value="Cathepsin F"/>
    <property type="match status" value="1"/>
</dbReference>
<evidence type="ECO:0000256" key="6">
    <source>
        <dbReference type="ARBA" id="ARBA00023145"/>
    </source>
</evidence>
<evidence type="ECO:0000256" key="2">
    <source>
        <dbReference type="ARBA" id="ARBA00022670"/>
    </source>
</evidence>
<protein>
    <submittedName>
        <fullName evidence="13">Cathepsin W isoform X4</fullName>
    </submittedName>
</protein>
<reference evidence="13" key="1">
    <citation type="submission" date="2025-08" db="UniProtKB">
        <authorList>
            <consortium name="RefSeq"/>
        </authorList>
    </citation>
    <scope>IDENTIFICATION</scope>
</reference>
<evidence type="ECO:0000256" key="9">
    <source>
        <dbReference type="SAM" id="SignalP"/>
    </source>
</evidence>
<dbReference type="Gene3D" id="1.10.287.2250">
    <property type="match status" value="1"/>
</dbReference>
<evidence type="ECO:0000259" key="11">
    <source>
        <dbReference type="SMART" id="SM00848"/>
    </source>
</evidence>
<feature type="chain" id="PRO_5043444513" evidence="9">
    <location>
        <begin position="22"/>
        <end position="346"/>
    </location>
</feature>
<feature type="domain" description="Cathepsin propeptide inhibitor" evidence="11">
    <location>
        <begin position="42"/>
        <end position="99"/>
    </location>
</feature>
<name>A0AAX6THV2_HETGA</name>
<keyword evidence="6" id="KW-0865">Zymogen</keyword>
<dbReference type="InterPro" id="IPR025661">
    <property type="entry name" value="Pept_asp_AS"/>
</dbReference>
<evidence type="ECO:0000256" key="4">
    <source>
        <dbReference type="ARBA" id="ARBA00022801"/>
    </source>
</evidence>
<evidence type="ECO:0000256" key="5">
    <source>
        <dbReference type="ARBA" id="ARBA00022807"/>
    </source>
</evidence>
<evidence type="ECO:0000313" key="12">
    <source>
        <dbReference type="Proteomes" id="UP000694906"/>
    </source>
</evidence>
<dbReference type="CTD" id="1521"/>
<accession>A0AAX6THV2</accession>